<proteinExistence type="predicted"/>
<dbReference type="RefSeq" id="WP_168862215.1">
    <property type="nucleotide sequence ID" value="NZ_CP051204.2"/>
</dbReference>
<dbReference type="Proteomes" id="UP000503144">
    <property type="component" value="Chromosome"/>
</dbReference>
<reference evidence="1" key="1">
    <citation type="submission" date="2020-09" db="EMBL/GenBank/DDBJ databases">
        <authorList>
            <person name="Kittiwongwattana C."/>
        </authorList>
    </citation>
    <scope>NUCLEOTIDE SEQUENCE</scope>
    <source>
        <strain evidence="1">1303</strain>
    </source>
</reference>
<evidence type="ECO:0000313" key="2">
    <source>
        <dbReference type="Proteomes" id="UP000503144"/>
    </source>
</evidence>
<accession>A0ABX6LQ16</accession>
<gene>
    <name evidence="1" type="ORF">HF324_31965</name>
</gene>
<keyword evidence="2" id="KW-1185">Reference proteome</keyword>
<protein>
    <submittedName>
        <fullName evidence="1">Uncharacterized protein</fullName>
    </submittedName>
</protein>
<organism evidence="1 2">
    <name type="scientific">Chitinophaga oryzae</name>
    <dbReference type="NCBI Taxonomy" id="2725414"/>
    <lineage>
        <taxon>Bacteria</taxon>
        <taxon>Pseudomonadati</taxon>
        <taxon>Bacteroidota</taxon>
        <taxon>Chitinophagia</taxon>
        <taxon>Chitinophagales</taxon>
        <taxon>Chitinophagaceae</taxon>
        <taxon>Chitinophaga</taxon>
    </lineage>
</organism>
<sequence length="126" mass="14441">MKNGVIQVIDNKDYSEALGEFKEAYAQIWTFHISLKRLVIRLSFTKQKEVLYILAAGCEHVQGVFSWEKSDLTIENASDNTGQHYLTRIFDRNSLFELQASGGVVLFYGSSDDLWWTLDELKIDGD</sequence>
<evidence type="ECO:0000313" key="1">
    <source>
        <dbReference type="EMBL" id="QJB42208.1"/>
    </source>
</evidence>
<name>A0ABX6LQ16_9BACT</name>
<dbReference type="EMBL" id="CP051204">
    <property type="protein sequence ID" value="QJB42208.1"/>
    <property type="molecule type" value="Genomic_DNA"/>
</dbReference>